<geneLocation type="plasmid" evidence="2">
    <name>pColt5.8a</name>
</geneLocation>
<dbReference type="RefSeq" id="WP_201009200.1">
    <property type="nucleotide sequence ID" value="NZ_MK318969.1"/>
</dbReference>
<reference evidence="2" key="1">
    <citation type="submission" date="2018-12" db="EMBL/GenBank/DDBJ databases">
        <title>Three Rhizobium rhizogenes strains isolated from the same crown gall tumor carry diverse plasmids.</title>
        <authorList>
            <person name="Pulawska J."/>
            <person name="Kuzmanovic N."/>
        </authorList>
    </citation>
    <scope>NUCLEOTIDE SEQUENCE</scope>
    <source>
        <strain evidence="1">C5.7</strain>
        <strain evidence="2">Colt5.8</strain>
        <plasmid evidence="1">pC5.7c</plasmid>
        <plasmid evidence="2">pColt5.8a</plasmid>
    </source>
</reference>
<evidence type="ECO:0000313" key="2">
    <source>
        <dbReference type="EMBL" id="QCL09619.1"/>
    </source>
</evidence>
<keyword evidence="2" id="KW-0614">Plasmid</keyword>
<dbReference type="AlphaFoldDB" id="A0A7S4ZTP8"/>
<organism evidence="2">
    <name type="scientific">Rhizobium rhizogenes</name>
    <name type="common">Agrobacterium rhizogenes</name>
    <dbReference type="NCBI Taxonomy" id="359"/>
    <lineage>
        <taxon>Bacteria</taxon>
        <taxon>Pseudomonadati</taxon>
        <taxon>Pseudomonadota</taxon>
        <taxon>Alphaproteobacteria</taxon>
        <taxon>Hyphomicrobiales</taxon>
        <taxon>Rhizobiaceae</taxon>
        <taxon>Rhizobium/Agrobacterium group</taxon>
        <taxon>Rhizobium</taxon>
    </lineage>
</organism>
<proteinExistence type="predicted"/>
<evidence type="ECO:0000313" key="1">
    <source>
        <dbReference type="EMBL" id="QCL09451.1"/>
    </source>
</evidence>
<geneLocation type="plasmid" evidence="1">
    <name>pC5.7c</name>
</geneLocation>
<dbReference type="EMBL" id="MK318971">
    <property type="protein sequence ID" value="QCL09619.1"/>
    <property type="molecule type" value="Genomic_DNA"/>
</dbReference>
<dbReference type="EMBL" id="MK318969">
    <property type="protein sequence ID" value="QCL09451.1"/>
    <property type="molecule type" value="Genomic_DNA"/>
</dbReference>
<accession>A0A7S4ZTP8</accession>
<gene>
    <name evidence="1" type="ORF">pC5.7c_584</name>
    <name evidence="2" type="ORF">pC5.8a_127</name>
</gene>
<protein>
    <submittedName>
        <fullName evidence="2">Uncharacterized protein</fullName>
    </submittedName>
</protein>
<sequence length="334" mass="38006">MNRNREILSPETRALLRSLRQAIELETQIEAILQHFETIPPASIAPVSLQIRQDAALYAAPVGSFWLSPPKPHAALQLLKQTPNLEFIYIFHSSGYLREASLNKITGGLQFPFFVAAIMWRMNDWVAPVRAAAFRCAQRVFPLTQPAIVARAGLELLKRQHGWERWGELERSIVGDLYARPDVTAELARLLIQQTTGPTPSTFRHALRTPLLDAHLEDISSKSVHPMVRAIAAEALIDRTAKWRSGFRWEWVDKRYNLKRRIPTYSQRELACSVSPRQVADRAILDRSPFVRRVVLDCVGRDSLPADTGRQYARQVEFDRSGAVREAAAFILRR</sequence>
<name>A0A7S4ZTP8_RHIRH</name>